<accession>A0ABD5WH49</accession>
<evidence type="ECO:0000313" key="2">
    <source>
        <dbReference type="Proteomes" id="UP001596461"/>
    </source>
</evidence>
<dbReference type="EMBL" id="JBHTAH010000013">
    <property type="protein sequence ID" value="MFC7070666.1"/>
    <property type="molecule type" value="Genomic_DNA"/>
</dbReference>
<gene>
    <name evidence="1" type="ORF">ACFQL9_13510</name>
</gene>
<dbReference type="Proteomes" id="UP001596461">
    <property type="component" value="Unassembled WGS sequence"/>
</dbReference>
<dbReference type="AlphaFoldDB" id="A0ABD5WH49"/>
<reference evidence="1 2" key="1">
    <citation type="journal article" date="2019" name="Int. J. Syst. Evol. Microbiol.">
        <title>The Global Catalogue of Microorganisms (GCM) 10K type strain sequencing project: providing services to taxonomists for standard genome sequencing and annotation.</title>
        <authorList>
            <consortium name="The Broad Institute Genomics Platform"/>
            <consortium name="The Broad Institute Genome Sequencing Center for Infectious Disease"/>
            <person name="Wu L."/>
            <person name="Ma J."/>
        </authorList>
    </citation>
    <scope>NUCLEOTIDE SEQUENCE [LARGE SCALE GENOMIC DNA]</scope>
    <source>
        <strain evidence="1 2">DT31</strain>
    </source>
</reference>
<sequence length="159" mass="16723">MAFTRAGRSPPDRWVRDATEGDADVRVVDATPCPTAGDDRGVVTVAAAGPSNLTDLGVRITDVLDDMDAAASRAEGGAGPVCCLGSLTALLQYVDTRRAYRFVNAVMTRVATHGGTTHAHIVPAVHDRQAVDTMASLFDLVAEPSADGDGLDVVRSRYR</sequence>
<comment type="caution">
    <text evidence="1">The sequence shown here is derived from an EMBL/GenBank/DDBJ whole genome shotgun (WGS) entry which is preliminary data.</text>
</comment>
<keyword evidence="2" id="KW-1185">Reference proteome</keyword>
<dbReference type="InterPro" id="IPR055927">
    <property type="entry name" value="DUF7504"/>
</dbReference>
<proteinExistence type="predicted"/>
<name>A0ABD5WH49_9EURY</name>
<organism evidence="1 2">
    <name type="scientific">Halobaculum lipolyticum</name>
    <dbReference type="NCBI Taxonomy" id="3032001"/>
    <lineage>
        <taxon>Archaea</taxon>
        <taxon>Methanobacteriati</taxon>
        <taxon>Methanobacteriota</taxon>
        <taxon>Stenosarchaea group</taxon>
        <taxon>Halobacteria</taxon>
        <taxon>Halobacteriales</taxon>
        <taxon>Haloferacaceae</taxon>
        <taxon>Halobaculum</taxon>
    </lineage>
</organism>
<dbReference type="RefSeq" id="WP_390210954.1">
    <property type="nucleotide sequence ID" value="NZ_JBHTAH010000013.1"/>
</dbReference>
<dbReference type="Pfam" id="PF24336">
    <property type="entry name" value="DUF7504"/>
    <property type="match status" value="1"/>
</dbReference>
<protein>
    <submittedName>
        <fullName evidence="1">Uncharacterized protein</fullName>
    </submittedName>
</protein>
<evidence type="ECO:0000313" key="1">
    <source>
        <dbReference type="EMBL" id="MFC7070666.1"/>
    </source>
</evidence>